<name>U4LF88_PYROM</name>
<organism evidence="2 3">
    <name type="scientific">Pyronema omphalodes (strain CBS 100304)</name>
    <name type="common">Pyronema confluens</name>
    <dbReference type="NCBI Taxonomy" id="1076935"/>
    <lineage>
        <taxon>Eukaryota</taxon>
        <taxon>Fungi</taxon>
        <taxon>Dikarya</taxon>
        <taxon>Ascomycota</taxon>
        <taxon>Pezizomycotina</taxon>
        <taxon>Pezizomycetes</taxon>
        <taxon>Pezizales</taxon>
        <taxon>Pyronemataceae</taxon>
        <taxon>Pyronema</taxon>
    </lineage>
</organism>
<reference evidence="2 3" key="1">
    <citation type="journal article" date="2013" name="PLoS Genet.">
        <title>The genome and development-dependent transcriptomes of Pyronema confluens: a window into fungal evolution.</title>
        <authorList>
            <person name="Traeger S."/>
            <person name="Altegoer F."/>
            <person name="Freitag M."/>
            <person name="Gabaldon T."/>
            <person name="Kempken F."/>
            <person name="Kumar A."/>
            <person name="Marcet-Houben M."/>
            <person name="Poggeler S."/>
            <person name="Stajich J.E."/>
            <person name="Nowrousian M."/>
        </authorList>
    </citation>
    <scope>NUCLEOTIDE SEQUENCE [LARGE SCALE GENOMIC DNA]</scope>
    <source>
        <strain evidence="3">CBS 100304</strain>
        <tissue evidence="2">Vegetative mycelium</tissue>
    </source>
</reference>
<keyword evidence="3" id="KW-1185">Reference proteome</keyword>
<evidence type="ECO:0000256" key="1">
    <source>
        <dbReference type="SAM" id="MobiDB-lite"/>
    </source>
</evidence>
<dbReference type="EMBL" id="HF935853">
    <property type="protein sequence ID" value="CCX13611.1"/>
    <property type="molecule type" value="Genomic_DNA"/>
</dbReference>
<feature type="compositionally biased region" description="Polar residues" evidence="1">
    <location>
        <begin position="12"/>
        <end position="22"/>
    </location>
</feature>
<evidence type="ECO:0000313" key="2">
    <source>
        <dbReference type="EMBL" id="CCX13611.1"/>
    </source>
</evidence>
<accession>U4LF88</accession>
<feature type="region of interest" description="Disordered" evidence="1">
    <location>
        <begin position="1"/>
        <end position="40"/>
    </location>
</feature>
<proteinExistence type="predicted"/>
<dbReference type="AlphaFoldDB" id="U4LF88"/>
<protein>
    <submittedName>
        <fullName evidence="2">Uncharacterized protein</fullName>
    </submittedName>
</protein>
<sequence length="40" mass="4360">MKVHSRSVRGCCSSSTSCQYNAQDPPASASMRLSHQAKDF</sequence>
<gene>
    <name evidence="2" type="ORF">PCON_13204</name>
</gene>
<dbReference type="Proteomes" id="UP000018144">
    <property type="component" value="Unassembled WGS sequence"/>
</dbReference>
<evidence type="ECO:0000313" key="3">
    <source>
        <dbReference type="Proteomes" id="UP000018144"/>
    </source>
</evidence>